<keyword evidence="1" id="KW-0472">Membrane</keyword>
<dbReference type="SMART" id="SM00267">
    <property type="entry name" value="GGDEF"/>
    <property type="match status" value="1"/>
</dbReference>
<organism evidence="3 4">
    <name type="scientific">Deinococcus marmoris</name>
    <dbReference type="NCBI Taxonomy" id="249408"/>
    <lineage>
        <taxon>Bacteria</taxon>
        <taxon>Thermotogati</taxon>
        <taxon>Deinococcota</taxon>
        <taxon>Deinococci</taxon>
        <taxon>Deinococcales</taxon>
        <taxon>Deinococcaceae</taxon>
        <taxon>Deinococcus</taxon>
    </lineage>
</organism>
<dbReference type="Proteomes" id="UP000186607">
    <property type="component" value="Unassembled WGS sequence"/>
</dbReference>
<reference evidence="3 4" key="1">
    <citation type="submission" date="2017-01" db="EMBL/GenBank/DDBJ databases">
        <title>Genome Analysis of Deinococcus marmoris KOPRI26562.</title>
        <authorList>
            <person name="Kim J.H."/>
            <person name="Oh H.-M."/>
        </authorList>
    </citation>
    <scope>NUCLEOTIDE SEQUENCE [LARGE SCALE GENOMIC DNA]</scope>
    <source>
        <strain evidence="3 4">KOPRI26562</strain>
    </source>
</reference>
<feature type="transmembrane region" description="Helical" evidence="1">
    <location>
        <begin position="135"/>
        <end position="151"/>
    </location>
</feature>
<feature type="transmembrane region" description="Helical" evidence="1">
    <location>
        <begin position="163"/>
        <end position="184"/>
    </location>
</feature>
<dbReference type="CDD" id="cd01949">
    <property type="entry name" value="GGDEF"/>
    <property type="match status" value="1"/>
</dbReference>
<dbReference type="Pfam" id="PF00990">
    <property type="entry name" value="GGDEF"/>
    <property type="match status" value="1"/>
</dbReference>
<protein>
    <submittedName>
        <fullName evidence="3">Diguanylate cyclase/phosphodiesterase (GGDEF &amp; EAL domains) with PAS/PAC sensor(S)</fullName>
    </submittedName>
</protein>
<gene>
    <name evidence="3" type="ORF">BOO71_0009955</name>
</gene>
<proteinExistence type="predicted"/>
<evidence type="ECO:0000313" key="4">
    <source>
        <dbReference type="Proteomes" id="UP000186607"/>
    </source>
</evidence>
<dbReference type="InterPro" id="IPR043128">
    <property type="entry name" value="Rev_trsase/Diguanyl_cyclase"/>
</dbReference>
<dbReference type="GO" id="GO:0043709">
    <property type="term" value="P:cell adhesion involved in single-species biofilm formation"/>
    <property type="evidence" value="ECO:0007669"/>
    <property type="project" value="TreeGrafter"/>
</dbReference>
<dbReference type="PANTHER" id="PTHR45138">
    <property type="entry name" value="REGULATORY COMPONENTS OF SENSORY TRANSDUCTION SYSTEM"/>
    <property type="match status" value="1"/>
</dbReference>
<dbReference type="AlphaFoldDB" id="A0A1U7NVX0"/>
<evidence type="ECO:0000256" key="1">
    <source>
        <dbReference type="SAM" id="Phobius"/>
    </source>
</evidence>
<keyword evidence="1" id="KW-0812">Transmembrane</keyword>
<evidence type="ECO:0000313" key="3">
    <source>
        <dbReference type="EMBL" id="OLV17047.1"/>
    </source>
</evidence>
<dbReference type="STRING" id="249408.BOO71_0009955"/>
<dbReference type="EMBL" id="MSTI01000115">
    <property type="protein sequence ID" value="OLV17047.1"/>
    <property type="molecule type" value="Genomic_DNA"/>
</dbReference>
<name>A0A1U7NVX0_9DEIO</name>
<dbReference type="PROSITE" id="PS50887">
    <property type="entry name" value="GGDEF"/>
    <property type="match status" value="1"/>
</dbReference>
<comment type="caution">
    <text evidence="3">The sequence shown here is derived from an EMBL/GenBank/DDBJ whole genome shotgun (WGS) entry which is preliminary data.</text>
</comment>
<keyword evidence="1" id="KW-1133">Transmembrane helix</keyword>
<dbReference type="InterPro" id="IPR050469">
    <property type="entry name" value="Diguanylate_Cyclase"/>
</dbReference>
<dbReference type="NCBIfam" id="TIGR00254">
    <property type="entry name" value="GGDEF"/>
    <property type="match status" value="1"/>
</dbReference>
<sequence>MLHALNSCEVMVSRESTLQQRLLKSQQYVVYAASLTYVVFVLLGALVNPPASFPEAFQTPKYGFALLTGLTCLAVYLWPLWIRTVYLVAYVGCLLSLALEIPRLLSADLSVMQLFLWQSANVMISFLLLGSRWGLGANVLTLLTILVSLMLRGPFTGAQLADWLTVCLTLAITAYVSYLIMTFIEGNLLTHEEDQGKLRAARQDALTTVYGRGAIEEELERAMGYSQKNNTPMSVIVTDIDHFKSVNDQYGHATGDDVLRAVAKRLRRAVGGGGGMVGRWGGEEFIVLLPGLAKPDALVVAERLRREICDQPLADLNITASFGVASYRGVKDTTDQLFGRADQAMYDAKNAGRNAVR</sequence>
<dbReference type="Gene3D" id="3.30.70.270">
    <property type="match status" value="1"/>
</dbReference>
<feature type="domain" description="GGDEF" evidence="2">
    <location>
        <begin position="231"/>
        <end position="357"/>
    </location>
</feature>
<dbReference type="eggNOG" id="COG3706">
    <property type="taxonomic scope" value="Bacteria"/>
</dbReference>
<dbReference type="PANTHER" id="PTHR45138:SF9">
    <property type="entry name" value="DIGUANYLATE CYCLASE DGCM-RELATED"/>
    <property type="match status" value="1"/>
</dbReference>
<accession>A0A1U7NVX0</accession>
<dbReference type="GO" id="GO:1902201">
    <property type="term" value="P:negative regulation of bacterial-type flagellum-dependent cell motility"/>
    <property type="evidence" value="ECO:0007669"/>
    <property type="project" value="TreeGrafter"/>
</dbReference>
<dbReference type="InterPro" id="IPR000160">
    <property type="entry name" value="GGDEF_dom"/>
</dbReference>
<dbReference type="InterPro" id="IPR029787">
    <property type="entry name" value="Nucleotide_cyclase"/>
</dbReference>
<evidence type="ECO:0000259" key="2">
    <source>
        <dbReference type="PROSITE" id="PS50887"/>
    </source>
</evidence>
<keyword evidence="4" id="KW-1185">Reference proteome</keyword>
<dbReference type="FunFam" id="3.30.70.270:FF:000001">
    <property type="entry name" value="Diguanylate cyclase domain protein"/>
    <property type="match status" value="1"/>
</dbReference>
<dbReference type="GO" id="GO:0052621">
    <property type="term" value="F:diguanylate cyclase activity"/>
    <property type="evidence" value="ECO:0007669"/>
    <property type="project" value="TreeGrafter"/>
</dbReference>
<feature type="transmembrane region" description="Helical" evidence="1">
    <location>
        <begin position="59"/>
        <end position="78"/>
    </location>
</feature>
<feature type="transmembrane region" description="Helical" evidence="1">
    <location>
        <begin position="28"/>
        <end position="47"/>
    </location>
</feature>
<dbReference type="GO" id="GO:0005886">
    <property type="term" value="C:plasma membrane"/>
    <property type="evidence" value="ECO:0007669"/>
    <property type="project" value="TreeGrafter"/>
</dbReference>
<feature type="transmembrane region" description="Helical" evidence="1">
    <location>
        <begin position="85"/>
        <end position="105"/>
    </location>
</feature>
<dbReference type="SUPFAM" id="SSF55073">
    <property type="entry name" value="Nucleotide cyclase"/>
    <property type="match status" value="1"/>
</dbReference>